<reference evidence="1 2" key="1">
    <citation type="submission" date="2019-09" db="EMBL/GenBank/DDBJ databases">
        <title>Distinct polysaccharide growth profiles of human intestinal Prevotella copri isolates.</title>
        <authorList>
            <person name="Fehlner-Peach H."/>
            <person name="Magnabosco C."/>
            <person name="Raghavan V."/>
            <person name="Scher J.U."/>
            <person name="Tett A."/>
            <person name="Cox L.M."/>
            <person name="Gottsegen C."/>
            <person name="Watters A."/>
            <person name="Wiltshire- Gordon J.D."/>
            <person name="Segata N."/>
            <person name="Bonneau R."/>
            <person name="Littman D.R."/>
        </authorList>
    </citation>
    <scope>NUCLEOTIDE SEQUENCE [LARGE SCALE GENOMIC DNA]</scope>
    <source>
        <strain evidence="2">iK21513</strain>
    </source>
</reference>
<dbReference type="EMBL" id="VZCY01000087">
    <property type="protein sequence ID" value="MQN10279.1"/>
    <property type="molecule type" value="Genomic_DNA"/>
</dbReference>
<organism evidence="1 2">
    <name type="scientific">Segatella copri</name>
    <dbReference type="NCBI Taxonomy" id="165179"/>
    <lineage>
        <taxon>Bacteria</taxon>
        <taxon>Pseudomonadati</taxon>
        <taxon>Bacteroidota</taxon>
        <taxon>Bacteroidia</taxon>
        <taxon>Bacteroidales</taxon>
        <taxon>Prevotellaceae</taxon>
        <taxon>Segatella</taxon>
    </lineage>
</organism>
<protein>
    <submittedName>
        <fullName evidence="1">Uncharacterized protein</fullName>
    </submittedName>
</protein>
<proteinExistence type="predicted"/>
<name>A0A6A7VVB7_9BACT</name>
<gene>
    <name evidence="1" type="ORF">F7D97_10215</name>
</gene>
<evidence type="ECO:0000313" key="1">
    <source>
        <dbReference type="EMBL" id="MQN10279.1"/>
    </source>
</evidence>
<dbReference type="RefSeq" id="WP_153080436.1">
    <property type="nucleotide sequence ID" value="NZ_VZAU01000087.1"/>
</dbReference>
<dbReference type="Proteomes" id="UP000406735">
    <property type="component" value="Unassembled WGS sequence"/>
</dbReference>
<accession>A0A6A7VVB7</accession>
<sequence>MDNEKLQINLAPGQEHAELVIREVGNENPYKLPAKEPLNLQVDGVITCIYAFLEKRWGTEQIDKEHTHILVNREKLVVTLVTNENDERTTQTIIGSIQLSRQFTGFHINDGQLWKPVQLGDFFRLNRSFFETKEKNMELVNLLKSFSAKVQTTIKKEYSDNGSVTDNYEKAVDSNLPPSFTINIPIFKGAEPEKLSIETIAHVEGNMALLTLISADAECIIEESRDKIINTELDKIRKLCPEIPIMEV</sequence>
<dbReference type="AlphaFoldDB" id="A0A6A7VVB7"/>
<comment type="caution">
    <text evidence="1">The sequence shown here is derived from an EMBL/GenBank/DDBJ whole genome shotgun (WGS) entry which is preliminary data.</text>
</comment>
<evidence type="ECO:0000313" key="2">
    <source>
        <dbReference type="Proteomes" id="UP000406735"/>
    </source>
</evidence>